<protein>
    <recommendedName>
        <fullName evidence="1">CobQ/CobB/MinD/ParA nucleotide binding domain-containing protein</fullName>
    </recommendedName>
</protein>
<evidence type="ECO:0000259" key="1">
    <source>
        <dbReference type="Pfam" id="PF01656"/>
    </source>
</evidence>
<feature type="domain" description="CobQ/CobB/MinD/ParA nucleotide binding" evidence="1">
    <location>
        <begin position="7"/>
        <end position="120"/>
    </location>
</feature>
<name>A0A2S1FIE4_9BURK</name>
<gene>
    <name evidence="2" type="ORF">pH8NP2_p009</name>
</gene>
<dbReference type="InterPro" id="IPR002586">
    <property type="entry name" value="CobQ/CobB/MinD/ParA_Nub-bd_dom"/>
</dbReference>
<dbReference type="EMBL" id="MG869622">
    <property type="protein sequence ID" value="AWD72283.1"/>
    <property type="molecule type" value="Genomic_DNA"/>
</dbReference>
<organism evidence="2">
    <name type="scientific">Polaromonas sp. H8N</name>
    <dbReference type="NCBI Taxonomy" id="1840297"/>
    <lineage>
        <taxon>Bacteria</taxon>
        <taxon>Pseudomonadati</taxon>
        <taxon>Pseudomonadota</taxon>
        <taxon>Betaproteobacteria</taxon>
        <taxon>Burkholderiales</taxon>
        <taxon>Comamonadaceae</taxon>
        <taxon>Polaromonas</taxon>
    </lineage>
</organism>
<geneLocation type="plasmid" evidence="2">
    <name>pH8NP2</name>
</geneLocation>
<dbReference type="RefSeq" id="WP_181375928.1">
    <property type="nucleotide sequence ID" value="NZ_MG869622.1"/>
</dbReference>
<dbReference type="InterPro" id="IPR027417">
    <property type="entry name" value="P-loop_NTPase"/>
</dbReference>
<dbReference type="Pfam" id="PF01656">
    <property type="entry name" value="CbiA"/>
    <property type="match status" value="1"/>
</dbReference>
<dbReference type="AlphaFoldDB" id="A0A2S1FIE4"/>
<proteinExistence type="predicted"/>
<dbReference type="SUPFAM" id="SSF52540">
    <property type="entry name" value="P-loop containing nucleoside triphosphate hydrolases"/>
    <property type="match status" value="1"/>
</dbReference>
<keyword evidence="2" id="KW-0614">Plasmid</keyword>
<sequence length="227" mass="25486">MSTIYFVGGCKGGVGKSMLANGLLHYLLEKNKQVALVETDTSNPDVAYAYENEIPVRNLNLDKKEGWLDLITFCDEQSGKDIVINTGARNEAGMKAFHKIFSDSMKQQHFNIVMFWVINANLDSVNLVRNFMEIMPQAKLHIVKSGVFGNEDDFEIYDGSDTKKMIEAAGGHSGYMYKLANRVVTRFYNKSESIGAMKKTMTIGDKAELFQFTNGLELMFDGMIESQ</sequence>
<dbReference type="Gene3D" id="3.40.50.300">
    <property type="entry name" value="P-loop containing nucleotide triphosphate hydrolases"/>
    <property type="match status" value="1"/>
</dbReference>
<accession>A0A2S1FIE4</accession>
<reference evidence="2" key="1">
    <citation type="submission" date="2018-01" db="EMBL/GenBank/DDBJ databases">
        <title>Plasmids of psychrophilic Polaromonas spp. isolated from Arctic and Antarctic glaciers.</title>
        <authorList>
            <person name="Dziewit L."/>
            <person name="Ciok A."/>
        </authorList>
    </citation>
    <scope>NUCLEOTIDE SEQUENCE</scope>
    <source>
        <plasmid evidence="2">pH8NP2</plasmid>
    </source>
</reference>
<evidence type="ECO:0000313" key="2">
    <source>
        <dbReference type="EMBL" id="AWD72283.1"/>
    </source>
</evidence>